<evidence type="ECO:0000313" key="1">
    <source>
        <dbReference type="Proteomes" id="UP000887565"/>
    </source>
</evidence>
<dbReference type="Proteomes" id="UP000887565">
    <property type="component" value="Unplaced"/>
</dbReference>
<accession>A0A915HZ58</accession>
<organism evidence="1 2">
    <name type="scientific">Romanomermis culicivorax</name>
    <name type="common">Nematode worm</name>
    <dbReference type="NCBI Taxonomy" id="13658"/>
    <lineage>
        <taxon>Eukaryota</taxon>
        <taxon>Metazoa</taxon>
        <taxon>Ecdysozoa</taxon>
        <taxon>Nematoda</taxon>
        <taxon>Enoplea</taxon>
        <taxon>Dorylaimia</taxon>
        <taxon>Mermithida</taxon>
        <taxon>Mermithoidea</taxon>
        <taxon>Mermithidae</taxon>
        <taxon>Romanomermis</taxon>
    </lineage>
</organism>
<dbReference type="AlphaFoldDB" id="A0A915HZ58"/>
<keyword evidence="1" id="KW-1185">Reference proteome</keyword>
<evidence type="ECO:0000313" key="2">
    <source>
        <dbReference type="WBParaSite" id="nRc.2.0.1.t06723-RA"/>
    </source>
</evidence>
<proteinExistence type="predicted"/>
<dbReference type="WBParaSite" id="nRc.2.0.1.t06723-RA">
    <property type="protein sequence ID" value="nRc.2.0.1.t06723-RA"/>
    <property type="gene ID" value="nRc.2.0.1.g06723"/>
</dbReference>
<protein>
    <submittedName>
        <fullName evidence="2">Uncharacterized protein</fullName>
    </submittedName>
</protein>
<sequence length="166" mass="18543">MFEFGHNLIFRHIFDVVVVFFDVPDFFQAPNIGRRPKPNRLDHSNSSTTTATAYKSIDSYKIGRPCLPPLERRSCSLKSNRASISTITSDPRTSVCSLDAYKIINNGGGSSRRTSGYSTGRSSEMDVCLNGDSGKVVFEELDGYKQLVDPRKLQNHEYANLKGQEV</sequence>
<name>A0A915HZ58_ROMCU</name>
<reference evidence="2" key="1">
    <citation type="submission" date="2022-11" db="UniProtKB">
        <authorList>
            <consortium name="WormBaseParasite"/>
        </authorList>
    </citation>
    <scope>IDENTIFICATION</scope>
</reference>